<dbReference type="GO" id="GO:0003677">
    <property type="term" value="F:DNA binding"/>
    <property type="evidence" value="ECO:0007669"/>
    <property type="project" value="UniProtKB-KW"/>
</dbReference>
<dbReference type="PRINTS" id="PR00039">
    <property type="entry name" value="HTHLYSR"/>
</dbReference>
<dbReference type="RefSeq" id="WP_116958074.1">
    <property type="nucleotide sequence ID" value="NZ_QVLS01000003.1"/>
</dbReference>
<keyword evidence="4" id="KW-0804">Transcription</keyword>
<dbReference type="PROSITE" id="PS50931">
    <property type="entry name" value="HTH_LYSR"/>
    <property type="match status" value="1"/>
</dbReference>
<reference evidence="6 7" key="1">
    <citation type="submission" date="2018-08" db="EMBL/GenBank/DDBJ databases">
        <title>Hydrogenophaga sp. LA-38 isolated from sludge.</title>
        <authorList>
            <person name="Im W.-T."/>
        </authorList>
    </citation>
    <scope>NUCLEOTIDE SEQUENCE [LARGE SCALE GENOMIC DNA]</scope>
    <source>
        <strain evidence="6 7">LA-38</strain>
    </source>
</reference>
<dbReference type="InterPro" id="IPR005119">
    <property type="entry name" value="LysR_subst-bd"/>
</dbReference>
<dbReference type="InterPro" id="IPR036390">
    <property type="entry name" value="WH_DNA-bd_sf"/>
</dbReference>
<keyword evidence="2" id="KW-0805">Transcription regulation</keyword>
<dbReference type="Pfam" id="PF03466">
    <property type="entry name" value="LysR_substrate"/>
    <property type="match status" value="1"/>
</dbReference>
<dbReference type="Pfam" id="PF00126">
    <property type="entry name" value="HTH_1"/>
    <property type="match status" value="1"/>
</dbReference>
<organism evidence="6 7">
    <name type="scientific">Hydrogenophaga borbori</name>
    <dbReference type="NCBI Taxonomy" id="2294117"/>
    <lineage>
        <taxon>Bacteria</taxon>
        <taxon>Pseudomonadati</taxon>
        <taxon>Pseudomonadota</taxon>
        <taxon>Betaproteobacteria</taxon>
        <taxon>Burkholderiales</taxon>
        <taxon>Comamonadaceae</taxon>
        <taxon>Hydrogenophaga</taxon>
    </lineage>
</organism>
<dbReference type="EMBL" id="QVLS01000003">
    <property type="protein sequence ID" value="RFP80019.1"/>
    <property type="molecule type" value="Genomic_DNA"/>
</dbReference>
<dbReference type="GO" id="GO:0003700">
    <property type="term" value="F:DNA-binding transcription factor activity"/>
    <property type="evidence" value="ECO:0007669"/>
    <property type="project" value="InterPro"/>
</dbReference>
<sequence length="314" mass="33787">MPTLRQLKALALIGQTGSFTRAAEKLFITQSAVSSLIRELEEEVGMPLVQRGRVISLTEAGEQLQRAGQRADLEIDRALKDLRQGGAAQRVVLRVAAGSLSSAALLPPAIARLQASDPQLKIALFDRPVGMLGDMLLQGEADVAVGSIDSPLRLSGELRSTLLFEDRIAVVCARGGALDEQAERAGGLGWSDLHHTDLVLVGRTGGQWNLLLQDQLAAHEGLAIGHEVQLLSTALELVRARLGVAVLPLYATRHLPERDFCVAPLLRTSAGWSTYFVTRHGPPDTAKAASIERLREALRAQAPARPQRAPRGKE</sequence>
<dbReference type="InterPro" id="IPR000847">
    <property type="entry name" value="LysR_HTH_N"/>
</dbReference>
<dbReference type="Gene3D" id="3.40.190.290">
    <property type="match status" value="1"/>
</dbReference>
<dbReference type="SUPFAM" id="SSF53850">
    <property type="entry name" value="Periplasmic binding protein-like II"/>
    <property type="match status" value="1"/>
</dbReference>
<dbReference type="SUPFAM" id="SSF46785">
    <property type="entry name" value="Winged helix' DNA-binding domain"/>
    <property type="match status" value="1"/>
</dbReference>
<evidence type="ECO:0000313" key="7">
    <source>
        <dbReference type="Proteomes" id="UP000261931"/>
    </source>
</evidence>
<evidence type="ECO:0000256" key="1">
    <source>
        <dbReference type="ARBA" id="ARBA00009437"/>
    </source>
</evidence>
<dbReference type="PANTHER" id="PTHR30419:SF8">
    <property type="entry name" value="NITROGEN ASSIMILATION TRANSCRIPTIONAL ACTIVATOR-RELATED"/>
    <property type="match status" value="1"/>
</dbReference>
<dbReference type="InterPro" id="IPR036388">
    <property type="entry name" value="WH-like_DNA-bd_sf"/>
</dbReference>
<dbReference type="GO" id="GO:0005829">
    <property type="term" value="C:cytosol"/>
    <property type="evidence" value="ECO:0007669"/>
    <property type="project" value="TreeGrafter"/>
</dbReference>
<evidence type="ECO:0000256" key="2">
    <source>
        <dbReference type="ARBA" id="ARBA00023015"/>
    </source>
</evidence>
<keyword evidence="3" id="KW-0238">DNA-binding</keyword>
<dbReference type="Gene3D" id="1.10.10.10">
    <property type="entry name" value="Winged helix-like DNA-binding domain superfamily/Winged helix DNA-binding domain"/>
    <property type="match status" value="1"/>
</dbReference>
<evidence type="ECO:0000256" key="4">
    <source>
        <dbReference type="ARBA" id="ARBA00023163"/>
    </source>
</evidence>
<dbReference type="PANTHER" id="PTHR30419">
    <property type="entry name" value="HTH-TYPE TRANSCRIPTIONAL REGULATOR YBHD"/>
    <property type="match status" value="1"/>
</dbReference>
<name>A0A372EL27_9BURK</name>
<keyword evidence="7" id="KW-1185">Reference proteome</keyword>
<evidence type="ECO:0000313" key="6">
    <source>
        <dbReference type="EMBL" id="RFP80019.1"/>
    </source>
</evidence>
<feature type="domain" description="HTH lysR-type" evidence="5">
    <location>
        <begin position="2"/>
        <end position="58"/>
    </location>
</feature>
<dbReference type="InterPro" id="IPR050950">
    <property type="entry name" value="HTH-type_LysR_regulators"/>
</dbReference>
<dbReference type="AlphaFoldDB" id="A0A372EL27"/>
<comment type="similarity">
    <text evidence="1">Belongs to the LysR transcriptional regulatory family.</text>
</comment>
<dbReference type="Proteomes" id="UP000261931">
    <property type="component" value="Unassembled WGS sequence"/>
</dbReference>
<evidence type="ECO:0000259" key="5">
    <source>
        <dbReference type="PROSITE" id="PS50931"/>
    </source>
</evidence>
<gene>
    <name evidence="6" type="ORF">DY262_06075</name>
</gene>
<comment type="caution">
    <text evidence="6">The sequence shown here is derived from an EMBL/GenBank/DDBJ whole genome shotgun (WGS) entry which is preliminary data.</text>
</comment>
<evidence type="ECO:0000256" key="3">
    <source>
        <dbReference type="ARBA" id="ARBA00023125"/>
    </source>
</evidence>
<accession>A0A372EL27</accession>
<proteinExistence type="inferred from homology"/>
<protein>
    <submittedName>
        <fullName evidence="6">LysR family transcriptional regulator</fullName>
    </submittedName>
</protein>